<evidence type="ECO:0000256" key="1">
    <source>
        <dbReference type="SAM" id="Coils"/>
    </source>
</evidence>
<accession>A0AAW9JZR8</accession>
<proteinExistence type="predicted"/>
<dbReference type="RefSeq" id="WP_322809951.1">
    <property type="nucleotide sequence ID" value="NZ_JAVBVO010000042.1"/>
</dbReference>
<feature type="coiled-coil region" evidence="1">
    <location>
        <begin position="11"/>
        <end position="61"/>
    </location>
</feature>
<reference evidence="2" key="1">
    <citation type="submission" date="2023-08" db="EMBL/GenBank/DDBJ databases">
        <title>Genomic characterization of piscicolin 126 produced by Carnobacterium maltaromaticum CM22 strain isolated from salmon (Salmo salar).</title>
        <authorList>
            <person name="Gonzalez-Gragera E."/>
            <person name="Garcia-Lopez J.D."/>
            <person name="Teso-Perez C."/>
            <person name="Gimenez-Hernandez I."/>
            <person name="Peralta-Sanchez J.M."/>
            <person name="Valdivia E."/>
            <person name="Montalban-Lopez M."/>
            <person name="Martin-Platero A.M."/>
            <person name="Banos A."/>
            <person name="Martinez-Bueno M."/>
        </authorList>
    </citation>
    <scope>NUCLEOTIDE SEQUENCE</scope>
    <source>
        <strain evidence="2">CM22</strain>
    </source>
</reference>
<evidence type="ECO:0008006" key="4">
    <source>
        <dbReference type="Google" id="ProtNLM"/>
    </source>
</evidence>
<dbReference type="EMBL" id="JAVBVO010000042">
    <property type="protein sequence ID" value="MDZ5760809.1"/>
    <property type="molecule type" value="Genomic_DNA"/>
</dbReference>
<keyword evidence="1" id="KW-0175">Coiled coil</keyword>
<dbReference type="Proteomes" id="UP001290462">
    <property type="component" value="Unassembled WGS sequence"/>
</dbReference>
<evidence type="ECO:0000313" key="2">
    <source>
        <dbReference type="EMBL" id="MDZ5760809.1"/>
    </source>
</evidence>
<organism evidence="2 3">
    <name type="scientific">Carnobacterium maltaromaticum</name>
    <name type="common">Carnobacterium piscicola</name>
    <dbReference type="NCBI Taxonomy" id="2751"/>
    <lineage>
        <taxon>Bacteria</taxon>
        <taxon>Bacillati</taxon>
        <taxon>Bacillota</taxon>
        <taxon>Bacilli</taxon>
        <taxon>Lactobacillales</taxon>
        <taxon>Carnobacteriaceae</taxon>
        <taxon>Carnobacterium</taxon>
    </lineage>
</organism>
<dbReference type="AlphaFoldDB" id="A0AAW9JZR8"/>
<gene>
    <name evidence="2" type="ORF">RAK27_19375</name>
</gene>
<comment type="caution">
    <text evidence="2">The sequence shown here is derived from an EMBL/GenBank/DDBJ whole genome shotgun (WGS) entry which is preliminary data.</text>
</comment>
<name>A0AAW9JZR8_CARML</name>
<protein>
    <recommendedName>
        <fullName evidence="4">LXG domain-containing protein</fullName>
    </recommendedName>
</protein>
<evidence type="ECO:0000313" key="3">
    <source>
        <dbReference type="Proteomes" id="UP001290462"/>
    </source>
</evidence>
<sequence length="74" mass="8854">MGNYSDVEIYLVNIEKNLNEIRDSNKNTNGKRFFIEYEEKMEEYKKRFSSFEEEIGELDSHVTQLKGYIEEGSF</sequence>